<sequence>MGEADGGGSGNAPGLKETPIDDPYVVYRGPPDYTFCSLPYIQQRYSSAGDTYSTDYVFRMTSPYDVRQEMVAGDVNVGAGVMNVDTESDTGTVSARWFDYYAGMYKYYHVIGCKYDIFIENLKTDPLWAYLMFYNETQPPNEASNDDMQLWDNVKYKYIDRRAAAITSAGYMEGGEHAVNEVTNEGGTSTAIVDSYETSNHVKAGNYTAHFSGEYKPGQYRREIHLDSDVENWTLCTTNPSLPEKLLLRLKPVNDAMSHNNATNYGNDLFFKIRVRLSYLVEFKELKDRFRWPVQRQPLTVTIAQDVKSAN</sequence>
<reference evidence="1 2" key="1">
    <citation type="submission" date="2018-09" db="EMBL/GenBank/DDBJ databases">
        <title>Genomic investigation of the strawberry pathogen Phytophthora fragariae indicates pathogenicity is determined by transcriptional variation in three key races.</title>
        <authorList>
            <person name="Adams T.M."/>
            <person name="Armitage A.D."/>
            <person name="Sobczyk M.K."/>
            <person name="Bates H.J."/>
            <person name="Dunwell J.M."/>
            <person name="Nellist C.F."/>
            <person name="Harrison R.J."/>
        </authorList>
    </citation>
    <scope>NUCLEOTIDE SEQUENCE [LARGE SCALE GENOMIC DNA]</scope>
    <source>
        <strain evidence="1 2">SCRP245</strain>
    </source>
</reference>
<dbReference type="AlphaFoldDB" id="A0A6A3HFC4"/>
<dbReference type="EMBL" id="QXFW01004006">
    <property type="protein sequence ID" value="KAE8967682.1"/>
    <property type="molecule type" value="Genomic_DNA"/>
</dbReference>
<comment type="caution">
    <text evidence="1">The sequence shown here is derived from an EMBL/GenBank/DDBJ whole genome shotgun (WGS) entry which is preliminary data.</text>
</comment>
<protein>
    <submittedName>
        <fullName evidence="1">Uncharacterized protein</fullName>
    </submittedName>
</protein>
<accession>A0A6A3HFC4</accession>
<evidence type="ECO:0000313" key="2">
    <source>
        <dbReference type="Proteomes" id="UP000460718"/>
    </source>
</evidence>
<proteinExistence type="predicted"/>
<name>A0A6A3HFC4_9STRA</name>
<evidence type="ECO:0000313" key="1">
    <source>
        <dbReference type="EMBL" id="KAE8967682.1"/>
    </source>
</evidence>
<dbReference type="Proteomes" id="UP000460718">
    <property type="component" value="Unassembled WGS sequence"/>
</dbReference>
<organism evidence="1 2">
    <name type="scientific">Phytophthora fragariae</name>
    <dbReference type="NCBI Taxonomy" id="53985"/>
    <lineage>
        <taxon>Eukaryota</taxon>
        <taxon>Sar</taxon>
        <taxon>Stramenopiles</taxon>
        <taxon>Oomycota</taxon>
        <taxon>Peronosporomycetes</taxon>
        <taxon>Peronosporales</taxon>
        <taxon>Peronosporaceae</taxon>
        <taxon>Phytophthora</taxon>
    </lineage>
</organism>
<gene>
    <name evidence="1" type="ORF">PF011_g27466</name>
</gene>